<dbReference type="AlphaFoldDB" id="A0AAD4P852"/>
<evidence type="ECO:0000256" key="1">
    <source>
        <dbReference type="ARBA" id="ARBA00022737"/>
    </source>
</evidence>
<sequence>MLSATSASLRHARRLFDNAAILPPPLFAWNVLIRAYSKSSSAPIEAVNLFAALLRAPGALRPDFFTYPFVFKACGRCSMLGVGGSVHSLALKAGFVSESHVRNTLLTMYGGCGVVESARKVFDEMSERDVVSWSSMIAAYVDSNLDSEALRVFKNMTTMANEKPNMVTCVSLLSACTNLFNTRLGKSVHSNIVISGMELHVGLGTALLSMYAKSGHLEEALLVFNSIREKNLQSWTVMISSLASNGRGDEALSLFARMEEVGLIPDSMSFSTALSACSHGGLVDEGKQLFEKMVSVYKIEPTMEHYGCMVDLFGRSGEMEEAYRIIMSMPMEPNSVVLRSYLSACKLHGCAQRVDERLMGLLIELEPDVGANYVLAAASGTGCNGMDNNVRKEMKIRGVEKVPGCSWVHASSC</sequence>
<comment type="caution">
    <text evidence="3">The sequence shown here is derived from an EMBL/GenBank/DDBJ whole genome shotgun (WGS) entry which is preliminary data.</text>
</comment>
<dbReference type="PANTHER" id="PTHR47926">
    <property type="entry name" value="PENTATRICOPEPTIDE REPEAT-CONTAINING PROTEIN"/>
    <property type="match status" value="1"/>
</dbReference>
<dbReference type="Pfam" id="PF20431">
    <property type="entry name" value="E_motif"/>
    <property type="match status" value="1"/>
</dbReference>
<dbReference type="FunFam" id="1.25.40.10:FF:001093">
    <property type="entry name" value="Pentatricopeptide repeat-containing protein At2g34400"/>
    <property type="match status" value="1"/>
</dbReference>
<evidence type="ECO:0000256" key="2">
    <source>
        <dbReference type="PROSITE-ProRule" id="PRU00708"/>
    </source>
</evidence>
<evidence type="ECO:0008006" key="5">
    <source>
        <dbReference type="Google" id="ProtNLM"/>
    </source>
</evidence>
<dbReference type="PROSITE" id="PS51375">
    <property type="entry name" value="PPR"/>
    <property type="match status" value="2"/>
</dbReference>
<dbReference type="InterPro" id="IPR046960">
    <property type="entry name" value="PPR_At4g14850-like_plant"/>
</dbReference>
<dbReference type="FunFam" id="1.25.40.10:FF:000427">
    <property type="entry name" value="Pentatricopeptide repeat-containing protein chloroplastic"/>
    <property type="match status" value="1"/>
</dbReference>
<dbReference type="PANTHER" id="PTHR47926:SF436">
    <property type="entry name" value="PENTATRICOPEPTIDE REPEAT-CONTAINING PROTEIN ELI1, CHLOROPLASTIC-LIKE ISOFORM X2"/>
    <property type="match status" value="1"/>
</dbReference>
<reference evidence="3 4" key="1">
    <citation type="journal article" date="2021" name="Nat. Commun.">
        <title>Incipient diploidization of the medicinal plant Perilla within 10,000 years.</title>
        <authorList>
            <person name="Zhang Y."/>
            <person name="Shen Q."/>
            <person name="Leng L."/>
            <person name="Zhang D."/>
            <person name="Chen S."/>
            <person name="Shi Y."/>
            <person name="Ning Z."/>
            <person name="Chen S."/>
        </authorList>
    </citation>
    <scope>NUCLEOTIDE SEQUENCE [LARGE SCALE GENOMIC DNA]</scope>
    <source>
        <strain evidence="4">cv. PC099</strain>
    </source>
</reference>
<gene>
    <name evidence="3" type="ORF">C2S53_010753</name>
</gene>
<keyword evidence="4" id="KW-1185">Reference proteome</keyword>
<dbReference type="Proteomes" id="UP001190926">
    <property type="component" value="Unassembled WGS sequence"/>
</dbReference>
<dbReference type="Gene3D" id="1.25.40.10">
    <property type="entry name" value="Tetratricopeptide repeat domain"/>
    <property type="match status" value="2"/>
</dbReference>
<accession>A0AAD4P852</accession>
<organism evidence="3 4">
    <name type="scientific">Perilla frutescens var. hirtella</name>
    <name type="common">Perilla citriodora</name>
    <name type="synonym">Perilla setoyensis</name>
    <dbReference type="NCBI Taxonomy" id="608512"/>
    <lineage>
        <taxon>Eukaryota</taxon>
        <taxon>Viridiplantae</taxon>
        <taxon>Streptophyta</taxon>
        <taxon>Embryophyta</taxon>
        <taxon>Tracheophyta</taxon>
        <taxon>Spermatophyta</taxon>
        <taxon>Magnoliopsida</taxon>
        <taxon>eudicotyledons</taxon>
        <taxon>Gunneridae</taxon>
        <taxon>Pentapetalae</taxon>
        <taxon>asterids</taxon>
        <taxon>lamiids</taxon>
        <taxon>Lamiales</taxon>
        <taxon>Lamiaceae</taxon>
        <taxon>Nepetoideae</taxon>
        <taxon>Elsholtzieae</taxon>
        <taxon>Perilla</taxon>
    </lineage>
</organism>
<dbReference type="Pfam" id="PF01535">
    <property type="entry name" value="PPR"/>
    <property type="match status" value="3"/>
</dbReference>
<name>A0AAD4P852_PERFH</name>
<dbReference type="Pfam" id="PF13041">
    <property type="entry name" value="PPR_2"/>
    <property type="match status" value="1"/>
</dbReference>
<protein>
    <recommendedName>
        <fullName evidence="5">Pentatricopeptide repeat-containing protein</fullName>
    </recommendedName>
</protein>
<dbReference type="GO" id="GO:0009451">
    <property type="term" value="P:RNA modification"/>
    <property type="evidence" value="ECO:0007669"/>
    <property type="project" value="InterPro"/>
</dbReference>
<feature type="repeat" description="PPR" evidence="2">
    <location>
        <begin position="231"/>
        <end position="265"/>
    </location>
</feature>
<dbReference type="EMBL" id="SDAM02000104">
    <property type="protein sequence ID" value="KAH6829796.1"/>
    <property type="molecule type" value="Genomic_DNA"/>
</dbReference>
<evidence type="ECO:0000313" key="3">
    <source>
        <dbReference type="EMBL" id="KAH6829796.1"/>
    </source>
</evidence>
<dbReference type="InterPro" id="IPR011990">
    <property type="entry name" value="TPR-like_helical_dom_sf"/>
</dbReference>
<evidence type="ECO:0000313" key="4">
    <source>
        <dbReference type="Proteomes" id="UP001190926"/>
    </source>
</evidence>
<feature type="repeat" description="PPR" evidence="2">
    <location>
        <begin position="129"/>
        <end position="163"/>
    </location>
</feature>
<dbReference type="NCBIfam" id="TIGR00756">
    <property type="entry name" value="PPR"/>
    <property type="match status" value="4"/>
</dbReference>
<keyword evidence="1" id="KW-0677">Repeat</keyword>
<dbReference type="GO" id="GO:0003723">
    <property type="term" value="F:RNA binding"/>
    <property type="evidence" value="ECO:0007669"/>
    <property type="project" value="InterPro"/>
</dbReference>
<proteinExistence type="predicted"/>
<dbReference type="InterPro" id="IPR046848">
    <property type="entry name" value="E_motif"/>
</dbReference>
<dbReference type="InterPro" id="IPR002885">
    <property type="entry name" value="PPR_rpt"/>
</dbReference>